<name>A0AAE8ERD1_9GAMM</name>
<accession>A0AAE8ERD1</accession>
<dbReference type="RefSeq" id="WP_095834962.1">
    <property type="nucleotide sequence ID" value="NZ_CP014137.1"/>
</dbReference>
<dbReference type="GeneID" id="70908347"/>
<gene>
    <name evidence="1" type="ORF">BIY26_06990</name>
</gene>
<dbReference type="AlphaFoldDB" id="A0AAE8ERD1"/>
<evidence type="ECO:0000313" key="2">
    <source>
        <dbReference type="Proteomes" id="UP000285972"/>
    </source>
</evidence>
<dbReference type="KEGG" id="bgj:AWC36_16160"/>
<dbReference type="Proteomes" id="UP000285972">
    <property type="component" value="Unassembled WGS sequence"/>
</dbReference>
<organism evidence="1 2">
    <name type="scientific">Brenneria goodwinii</name>
    <dbReference type="NCBI Taxonomy" id="1109412"/>
    <lineage>
        <taxon>Bacteria</taxon>
        <taxon>Pseudomonadati</taxon>
        <taxon>Pseudomonadota</taxon>
        <taxon>Gammaproteobacteria</taxon>
        <taxon>Enterobacterales</taxon>
        <taxon>Pectobacteriaceae</taxon>
        <taxon>Brenneria</taxon>
    </lineage>
</organism>
<proteinExistence type="predicted"/>
<protein>
    <submittedName>
        <fullName evidence="1">Uncharacterized protein</fullName>
    </submittedName>
</protein>
<evidence type="ECO:0000313" key="1">
    <source>
        <dbReference type="EMBL" id="RLM26988.1"/>
    </source>
</evidence>
<dbReference type="EMBL" id="MJLX01000013">
    <property type="protein sequence ID" value="RLM26988.1"/>
    <property type="molecule type" value="Genomic_DNA"/>
</dbReference>
<reference evidence="1 2" key="1">
    <citation type="submission" date="2016-09" db="EMBL/GenBank/DDBJ databases">
        <authorList>
            <person name="Doonan J."/>
            <person name="Pachebat J.A."/>
            <person name="Golyshin P.N."/>
            <person name="Denman S."/>
            <person name="Mcdonald J.E."/>
        </authorList>
    </citation>
    <scope>NUCLEOTIDE SEQUENCE [LARGE SCALE GENOMIC DNA]</scope>
    <source>
        <strain evidence="1 2">FRB141</strain>
    </source>
</reference>
<sequence>MLSPYHRQGERVFNGRLSERASIFLTENIGRNISDRCYATMAPRYSGDATARKKGVMPPAGFWQATNQKRGVSLPVIGFANPIDFANDVGFENLVCPRGFSAKKVAKLYPCKIIL</sequence>
<comment type="caution">
    <text evidence="1">The sequence shown here is derived from an EMBL/GenBank/DDBJ whole genome shotgun (WGS) entry which is preliminary data.</text>
</comment>